<dbReference type="InterPro" id="IPR022225">
    <property type="entry name" value="Phage_tail_fibre_N"/>
</dbReference>
<evidence type="ECO:0000313" key="2">
    <source>
        <dbReference type="EMBL" id="SUY22375.1"/>
    </source>
</evidence>
<protein>
    <submittedName>
        <fullName evidence="2">Phage tail fiber protein</fullName>
    </submittedName>
</protein>
<dbReference type="InterPro" id="IPR051934">
    <property type="entry name" value="Phage_Tail_Fiber_Structural"/>
</dbReference>
<organism evidence="2">
    <name type="scientific">Clostridioides difficile</name>
    <name type="common">Peptoclostridium difficile</name>
    <dbReference type="NCBI Taxonomy" id="1496"/>
    <lineage>
        <taxon>Bacteria</taxon>
        <taxon>Bacillati</taxon>
        <taxon>Bacillota</taxon>
        <taxon>Clostridia</taxon>
        <taxon>Peptostreptococcales</taxon>
        <taxon>Peptostreptococcaceae</taxon>
        <taxon>Clostridioides</taxon>
    </lineage>
</organism>
<proteinExistence type="predicted"/>
<name>A0A381I8S9_CLODI</name>
<dbReference type="Pfam" id="PF12571">
    <property type="entry name" value="Phage_tail_fib"/>
    <property type="match status" value="1"/>
</dbReference>
<dbReference type="PANTHER" id="PTHR35191:SF1">
    <property type="entry name" value="PROPHAGE SIDE TAIL FIBER PROTEIN HOMOLOG STFQ-RELATED"/>
    <property type="match status" value="1"/>
</dbReference>
<dbReference type="AlphaFoldDB" id="A0A381I8S9"/>
<dbReference type="KEGG" id="pdf:CD630DERM_28980"/>
<dbReference type="EMBL" id="UFWD01000001">
    <property type="protein sequence ID" value="SUY22375.1"/>
    <property type="molecule type" value="Genomic_DNA"/>
</dbReference>
<reference evidence="2" key="1">
    <citation type="submission" date="2018-06" db="EMBL/GenBank/DDBJ databases">
        <authorList>
            <consortium name="Pathogen Informatics"/>
            <person name="Doyle S."/>
        </authorList>
    </citation>
    <scope>NUCLEOTIDE SEQUENCE</scope>
    <source>
        <strain evidence="2">NCTC13307</strain>
    </source>
</reference>
<gene>
    <name evidence="2" type="ORF">NCTC13307_01164</name>
</gene>
<accession>A0A381I8S9</accession>
<dbReference type="PANTHER" id="PTHR35191">
    <property type="entry name" value="PROPHAGE SIDE TAIL FIBER PROTEIN HOMOLOG STFQ-RELATED"/>
    <property type="match status" value="1"/>
</dbReference>
<dbReference type="RefSeq" id="WP_011861042.1">
    <property type="nucleotide sequence ID" value="NZ_CAAJVU010000004.1"/>
</dbReference>
<dbReference type="KEGG" id="pdf:CD630DERM_09660"/>
<evidence type="ECO:0000259" key="1">
    <source>
        <dbReference type="Pfam" id="PF12571"/>
    </source>
</evidence>
<sequence length="267" mass="28883">MAIDKSYYTIITDVGKAKIANASVTGNKVGFVKIQLGDGGGSEYTPTESQTALKNVVWEGNIGNTTTDETAPNCIILESLIPSSVGGFMIREIGYLDDENNLIAISKYKECYKPSIEQGAVVDMKVKTVLIVSNVNNIELKIDPTIIFATLKDIQELETKIGTINTKIDTTKTELTSNIETAKTELSNKIGDTTQLNTTDKTNIVSALNEVKTSVDSIETTAEKTSYNNATSKLTATTVQGAIDEVVAKIENFNEVNISIQNDMLPI</sequence>
<feature type="domain" description="Phage tail fibre protein N-terminal" evidence="1">
    <location>
        <begin position="5"/>
        <end position="151"/>
    </location>
</feature>